<dbReference type="AlphaFoldDB" id="A0A6A4I0Y2"/>
<dbReference type="OrthoDB" id="78198at2759"/>
<protein>
    <submittedName>
        <fullName evidence="1">Uncharacterized protein</fullName>
    </submittedName>
</protein>
<proteinExistence type="predicted"/>
<evidence type="ECO:0000313" key="2">
    <source>
        <dbReference type="Proteomes" id="UP000799118"/>
    </source>
</evidence>
<dbReference type="EMBL" id="ML769417">
    <property type="protein sequence ID" value="KAE9404399.1"/>
    <property type="molecule type" value="Genomic_DNA"/>
</dbReference>
<evidence type="ECO:0000313" key="1">
    <source>
        <dbReference type="EMBL" id="KAE9404399.1"/>
    </source>
</evidence>
<dbReference type="Proteomes" id="UP000799118">
    <property type="component" value="Unassembled WGS sequence"/>
</dbReference>
<organism evidence="1 2">
    <name type="scientific">Gymnopus androsaceus JB14</name>
    <dbReference type="NCBI Taxonomy" id="1447944"/>
    <lineage>
        <taxon>Eukaryota</taxon>
        <taxon>Fungi</taxon>
        <taxon>Dikarya</taxon>
        <taxon>Basidiomycota</taxon>
        <taxon>Agaricomycotina</taxon>
        <taxon>Agaricomycetes</taxon>
        <taxon>Agaricomycetidae</taxon>
        <taxon>Agaricales</taxon>
        <taxon>Marasmiineae</taxon>
        <taxon>Omphalotaceae</taxon>
        <taxon>Gymnopus</taxon>
    </lineage>
</organism>
<gene>
    <name evidence="1" type="ORF">BT96DRAFT_801786</name>
</gene>
<sequence length="138" mass="15751">YLTRPQLMPDPRLESPWIRLWKGQEDRAFITTMGFDVRTFRFILEHFAEIWNHTPIPQNDVSSGGNPRLPAHSLDAAGALGLTLHYLGSAIPEVQLQQIFAVVPSVLTRYLEFSLDILLATLRQMKEAQIKLPTKIEE</sequence>
<keyword evidence="2" id="KW-1185">Reference proteome</keyword>
<name>A0A6A4I0Y2_9AGAR</name>
<accession>A0A6A4I0Y2</accession>
<reference evidence="1" key="1">
    <citation type="journal article" date="2019" name="Environ. Microbiol.">
        <title>Fungal ecological strategies reflected in gene transcription - a case study of two litter decomposers.</title>
        <authorList>
            <person name="Barbi F."/>
            <person name="Kohler A."/>
            <person name="Barry K."/>
            <person name="Baskaran P."/>
            <person name="Daum C."/>
            <person name="Fauchery L."/>
            <person name="Ihrmark K."/>
            <person name="Kuo A."/>
            <person name="LaButti K."/>
            <person name="Lipzen A."/>
            <person name="Morin E."/>
            <person name="Grigoriev I.V."/>
            <person name="Henrissat B."/>
            <person name="Lindahl B."/>
            <person name="Martin F."/>
        </authorList>
    </citation>
    <scope>NUCLEOTIDE SEQUENCE</scope>
    <source>
        <strain evidence="1">JB14</strain>
    </source>
</reference>
<feature type="non-terminal residue" evidence="1">
    <location>
        <position position="1"/>
    </location>
</feature>
<dbReference type="PANTHER" id="PTHR48471">
    <property type="entry name" value="DDE TNP4 DOMAIN-CONTAINING PROTEIN"/>
    <property type="match status" value="1"/>
</dbReference>
<feature type="non-terminal residue" evidence="1">
    <location>
        <position position="138"/>
    </location>
</feature>
<dbReference type="PANTHER" id="PTHR48471:SF1">
    <property type="entry name" value="DDE TNP4 DOMAIN-CONTAINING PROTEIN"/>
    <property type="match status" value="1"/>
</dbReference>